<gene>
    <name evidence="1" type="ordered locus">STHERM_c02470</name>
</gene>
<organism evidence="1 2">
    <name type="scientific">Winmispira thermophila (strain ATCC 49972 / DSM 6192 / RI 19.B1)</name>
    <name type="common">Spirochaeta thermophila</name>
    <dbReference type="NCBI Taxonomy" id="665571"/>
    <lineage>
        <taxon>Bacteria</taxon>
        <taxon>Pseudomonadati</taxon>
        <taxon>Spirochaetota</taxon>
        <taxon>Spirochaetia</taxon>
        <taxon>Winmispirales</taxon>
        <taxon>Winmispiraceae</taxon>
        <taxon>Winmispira</taxon>
    </lineage>
</organism>
<dbReference type="AlphaFoldDB" id="E0RNU7"/>
<dbReference type="PaxDb" id="665571-STHERM_c02470"/>
<reference evidence="1 2" key="2">
    <citation type="journal article" date="2010" name="J. Bacteriol.">
        <title>Genome sequence of the polysaccharide-degrading, thermophilic anaerobe Spirochaeta thermophila DSM 6192.</title>
        <authorList>
            <person name="Angelov A."/>
            <person name="Liebl S."/>
            <person name="Ballschmiter M."/>
            <person name="Bomeke M."/>
            <person name="Lehmann R."/>
            <person name="Liesegang H."/>
            <person name="Daniel R."/>
            <person name="Liebl W."/>
        </authorList>
    </citation>
    <scope>NUCLEOTIDE SEQUENCE [LARGE SCALE GENOMIC DNA]</scope>
    <source>
        <strain evidence="2">ATCC 49972 / DSM 6192 / RI 19.B1</strain>
    </source>
</reference>
<dbReference type="Proteomes" id="UP000001296">
    <property type="component" value="Chromosome"/>
</dbReference>
<dbReference type="KEGG" id="sta:STHERM_c02470"/>
<dbReference type="HOGENOM" id="CLU_3333178_0_0_12"/>
<sequence length="38" mass="4488">MPPAYPILLRIVLLQYSIKPYIYCVQLVYDRSLTPALY</sequence>
<reference key="1">
    <citation type="submission" date="2009-08" db="EMBL/GenBank/DDBJ databases">
        <title>The genome sequence of Spirochaeta thermophila DSM6192.</title>
        <authorList>
            <person name="Angelov A."/>
            <person name="Mientus M."/>
            <person name="Wittenberg S."/>
            <person name="Lehmann R."/>
            <person name="Liesegang H."/>
            <person name="Daniel R."/>
            <person name="Liebl W."/>
        </authorList>
    </citation>
    <scope>NUCLEOTIDE SEQUENCE</scope>
    <source>
        <strain>DSM 6192</strain>
    </source>
</reference>
<evidence type="ECO:0000313" key="1">
    <source>
        <dbReference type="EMBL" id="ADN01221.1"/>
    </source>
</evidence>
<evidence type="ECO:0000313" key="2">
    <source>
        <dbReference type="Proteomes" id="UP000001296"/>
    </source>
</evidence>
<name>E0RNU7_WINT6</name>
<proteinExistence type="predicted"/>
<accession>E0RNU7</accession>
<protein>
    <submittedName>
        <fullName evidence="1">Putative chemotaxisprotein</fullName>
    </submittedName>
</protein>
<dbReference type="EMBL" id="CP001698">
    <property type="protein sequence ID" value="ADN01221.1"/>
    <property type="molecule type" value="Genomic_DNA"/>
</dbReference>